<comment type="caution">
    <text evidence="1">The sequence shown here is derived from an EMBL/GenBank/DDBJ whole genome shotgun (WGS) entry which is preliminary data.</text>
</comment>
<evidence type="ECO:0000313" key="2">
    <source>
        <dbReference type="Proteomes" id="UP000324800"/>
    </source>
</evidence>
<protein>
    <submittedName>
        <fullName evidence="1">Uncharacterized protein</fullName>
    </submittedName>
</protein>
<organism evidence="1 2">
    <name type="scientific">Streblomastix strix</name>
    <dbReference type="NCBI Taxonomy" id="222440"/>
    <lineage>
        <taxon>Eukaryota</taxon>
        <taxon>Metamonada</taxon>
        <taxon>Preaxostyla</taxon>
        <taxon>Oxymonadida</taxon>
        <taxon>Streblomastigidae</taxon>
        <taxon>Streblomastix</taxon>
    </lineage>
</organism>
<accession>A0A5J4QK93</accession>
<gene>
    <name evidence="1" type="ORF">EZS28_054503</name>
</gene>
<evidence type="ECO:0000313" key="1">
    <source>
        <dbReference type="EMBL" id="KAA6321855.1"/>
    </source>
</evidence>
<proteinExistence type="predicted"/>
<reference evidence="1 2" key="1">
    <citation type="submission" date="2019-03" db="EMBL/GenBank/DDBJ databases">
        <title>Single cell metagenomics reveals metabolic interactions within the superorganism composed of flagellate Streblomastix strix and complex community of Bacteroidetes bacteria on its surface.</title>
        <authorList>
            <person name="Treitli S.C."/>
            <person name="Kolisko M."/>
            <person name="Husnik F."/>
            <person name="Keeling P."/>
            <person name="Hampl V."/>
        </authorList>
    </citation>
    <scope>NUCLEOTIDE SEQUENCE [LARGE SCALE GENOMIC DNA]</scope>
    <source>
        <strain evidence="1">ST1C</strain>
    </source>
</reference>
<dbReference type="Proteomes" id="UP000324800">
    <property type="component" value="Unassembled WGS sequence"/>
</dbReference>
<name>A0A5J4QK93_9EUKA</name>
<dbReference type="AlphaFoldDB" id="A0A5J4QK93"/>
<dbReference type="EMBL" id="SNRW01045103">
    <property type="protein sequence ID" value="KAA6321855.1"/>
    <property type="molecule type" value="Genomic_DNA"/>
</dbReference>
<sequence>MVAGPVMIYKHNESIKQVSYPWTVNPMPNQGTQSEKPKKFFYYMKKLQHSSWTRIGKRQNLPNLGFRQGQTFQRILATTHQWMEIQDLETLPLCNENIGRILLRTWSQY</sequence>